<dbReference type="SUPFAM" id="SSF48652">
    <property type="entry name" value="Tetraspanin"/>
    <property type="match status" value="1"/>
</dbReference>
<gene>
    <name evidence="8" type="ORF">BIW11_13264</name>
</gene>
<protein>
    <recommendedName>
        <fullName evidence="7">Tetraspanin</fullName>
    </recommendedName>
</protein>
<sequence length="223" mass="24900">LGVTASRLWLLGVALLALCLWVIFDPALIEVRNHLQLFAGYKIGLVVAIIGAVGVCLVSMLGFCVSWHRSSKGLAIYSVLCLLLILGQITVMAFVFKYTAADKLRPWLSQRIRDMIVRSKVQKEDAITFLDHVQERYSCCGGFRVEDYTENEMDLPWSCFFGEASVHEKGCGEVLVEHFKANGLAVGLIALTILFLQIILCVSAWAQFFDKRVIRPRLEASSV</sequence>
<evidence type="ECO:0000313" key="8">
    <source>
        <dbReference type="EMBL" id="OQR67858.1"/>
    </source>
</evidence>
<feature type="transmembrane region" description="Helical" evidence="7">
    <location>
        <begin position="45"/>
        <end position="68"/>
    </location>
</feature>
<dbReference type="STRING" id="418985.A0A1V9X371"/>
<feature type="disulfide bond" evidence="6">
    <location>
        <begin position="140"/>
        <end position="159"/>
    </location>
</feature>
<evidence type="ECO:0000256" key="1">
    <source>
        <dbReference type="ARBA" id="ARBA00004141"/>
    </source>
</evidence>
<keyword evidence="4 7" id="KW-1133">Transmembrane helix</keyword>
<dbReference type="AlphaFoldDB" id="A0A1V9X371"/>
<dbReference type="PANTHER" id="PTHR19282">
    <property type="entry name" value="TETRASPANIN"/>
    <property type="match status" value="1"/>
</dbReference>
<dbReference type="PIRSF" id="PIRSF002419">
    <property type="entry name" value="Tetraspanin"/>
    <property type="match status" value="1"/>
</dbReference>
<evidence type="ECO:0000256" key="6">
    <source>
        <dbReference type="PIRSR" id="PIRSR002419-1"/>
    </source>
</evidence>
<feature type="disulfide bond" evidence="6">
    <location>
        <begin position="139"/>
        <end position="171"/>
    </location>
</feature>
<dbReference type="GO" id="GO:0005886">
    <property type="term" value="C:plasma membrane"/>
    <property type="evidence" value="ECO:0007669"/>
    <property type="project" value="TreeGrafter"/>
</dbReference>
<dbReference type="PANTHER" id="PTHR19282:SF551">
    <property type="entry name" value="RE08073P-RELATED"/>
    <property type="match status" value="1"/>
</dbReference>
<keyword evidence="3 7" id="KW-0812">Transmembrane</keyword>
<evidence type="ECO:0000256" key="7">
    <source>
        <dbReference type="RuleBase" id="RU361218"/>
    </source>
</evidence>
<keyword evidence="6" id="KW-1015">Disulfide bond</keyword>
<dbReference type="InParanoid" id="A0A1V9X371"/>
<dbReference type="Proteomes" id="UP000192247">
    <property type="component" value="Unassembled WGS sequence"/>
</dbReference>
<evidence type="ECO:0000256" key="3">
    <source>
        <dbReference type="ARBA" id="ARBA00022692"/>
    </source>
</evidence>
<feature type="transmembrane region" description="Helical" evidence="7">
    <location>
        <begin position="74"/>
        <end position="96"/>
    </location>
</feature>
<name>A0A1V9X371_9ACAR</name>
<comment type="subcellular location">
    <subcellularLocation>
        <location evidence="1 7">Membrane</location>
        <topology evidence="1 7">Multi-pass membrane protein</topology>
    </subcellularLocation>
</comment>
<dbReference type="CDD" id="cd03127">
    <property type="entry name" value="tetraspanin_LEL"/>
    <property type="match status" value="1"/>
</dbReference>
<dbReference type="Gene3D" id="1.10.1450.10">
    <property type="entry name" value="Tetraspanin"/>
    <property type="match status" value="1"/>
</dbReference>
<keyword evidence="5 7" id="KW-0472">Membrane</keyword>
<dbReference type="EMBL" id="MNPL01027089">
    <property type="protein sequence ID" value="OQR67858.1"/>
    <property type="molecule type" value="Genomic_DNA"/>
</dbReference>
<evidence type="ECO:0000256" key="2">
    <source>
        <dbReference type="ARBA" id="ARBA00006840"/>
    </source>
</evidence>
<comment type="caution">
    <text evidence="8">The sequence shown here is derived from an EMBL/GenBank/DDBJ whole genome shotgun (WGS) entry which is preliminary data.</text>
</comment>
<feature type="non-terminal residue" evidence="8">
    <location>
        <position position="1"/>
    </location>
</feature>
<dbReference type="InterPro" id="IPR008952">
    <property type="entry name" value="Tetraspanin_EC2_sf"/>
</dbReference>
<keyword evidence="9" id="KW-1185">Reference proteome</keyword>
<feature type="transmembrane region" description="Helical" evidence="7">
    <location>
        <begin position="6"/>
        <end position="24"/>
    </location>
</feature>
<evidence type="ECO:0000256" key="4">
    <source>
        <dbReference type="ARBA" id="ARBA00022989"/>
    </source>
</evidence>
<evidence type="ECO:0000256" key="5">
    <source>
        <dbReference type="ARBA" id="ARBA00023136"/>
    </source>
</evidence>
<dbReference type="OrthoDB" id="6239677at2759"/>
<accession>A0A1V9X371</accession>
<comment type="similarity">
    <text evidence="2 7">Belongs to the tetraspanin (TM4SF) family.</text>
</comment>
<organism evidence="8 9">
    <name type="scientific">Tropilaelaps mercedesae</name>
    <dbReference type="NCBI Taxonomy" id="418985"/>
    <lineage>
        <taxon>Eukaryota</taxon>
        <taxon>Metazoa</taxon>
        <taxon>Ecdysozoa</taxon>
        <taxon>Arthropoda</taxon>
        <taxon>Chelicerata</taxon>
        <taxon>Arachnida</taxon>
        <taxon>Acari</taxon>
        <taxon>Parasitiformes</taxon>
        <taxon>Mesostigmata</taxon>
        <taxon>Gamasina</taxon>
        <taxon>Dermanyssoidea</taxon>
        <taxon>Laelapidae</taxon>
        <taxon>Tropilaelaps</taxon>
    </lineage>
</organism>
<proteinExistence type="inferred from homology"/>
<dbReference type="InterPro" id="IPR000301">
    <property type="entry name" value="Tetraspanin_animals"/>
</dbReference>
<reference evidence="8 9" key="1">
    <citation type="journal article" date="2017" name="Gigascience">
        <title>Draft genome of the honey bee ectoparasitic mite, Tropilaelaps mercedesae, is shaped by the parasitic life history.</title>
        <authorList>
            <person name="Dong X."/>
            <person name="Armstrong S.D."/>
            <person name="Xia D."/>
            <person name="Makepeace B.L."/>
            <person name="Darby A.C."/>
            <person name="Kadowaki T."/>
        </authorList>
    </citation>
    <scope>NUCLEOTIDE SEQUENCE [LARGE SCALE GENOMIC DNA]</scope>
    <source>
        <strain evidence="8">Wuxi-XJTLU</strain>
    </source>
</reference>
<dbReference type="FunCoup" id="A0A1V9X371">
    <property type="interactions" value="6"/>
</dbReference>
<dbReference type="InterPro" id="IPR018499">
    <property type="entry name" value="Tetraspanin/Peripherin"/>
</dbReference>
<evidence type="ECO:0000313" key="9">
    <source>
        <dbReference type="Proteomes" id="UP000192247"/>
    </source>
</evidence>
<dbReference type="Pfam" id="PF00335">
    <property type="entry name" value="Tetraspanin"/>
    <property type="match status" value="1"/>
</dbReference>
<feature type="transmembrane region" description="Helical" evidence="7">
    <location>
        <begin position="184"/>
        <end position="208"/>
    </location>
</feature>